<accession>A0A1X0RVE2</accession>
<name>A0A1X0RVE2_RHIZD</name>
<gene>
    <name evidence="1" type="ORF">BCV71DRAFT_184336</name>
</gene>
<evidence type="ECO:0000313" key="1">
    <source>
        <dbReference type="EMBL" id="ORE15976.1"/>
    </source>
</evidence>
<dbReference type="AlphaFoldDB" id="A0A1X0RVE2"/>
<organism evidence="1 2">
    <name type="scientific">Rhizopus microsporus</name>
    <dbReference type="NCBI Taxonomy" id="58291"/>
    <lineage>
        <taxon>Eukaryota</taxon>
        <taxon>Fungi</taxon>
        <taxon>Fungi incertae sedis</taxon>
        <taxon>Mucoromycota</taxon>
        <taxon>Mucoromycotina</taxon>
        <taxon>Mucoromycetes</taxon>
        <taxon>Mucorales</taxon>
        <taxon>Mucorineae</taxon>
        <taxon>Rhizopodaceae</taxon>
        <taxon>Rhizopus</taxon>
    </lineage>
</organism>
<evidence type="ECO:0000313" key="2">
    <source>
        <dbReference type="Proteomes" id="UP000242381"/>
    </source>
</evidence>
<sequence length="68" mass="8000">MSICFIYGNGKSEVVNECGNEHFEMDIKLKHIAIKKMKTKFVHTRNMVVKEQLFFLVYEKAMTSRAKQ</sequence>
<protein>
    <submittedName>
        <fullName evidence="1">Uncharacterized protein</fullName>
    </submittedName>
</protein>
<proteinExistence type="predicted"/>
<dbReference type="Proteomes" id="UP000242381">
    <property type="component" value="Unassembled WGS sequence"/>
</dbReference>
<reference evidence="1 2" key="1">
    <citation type="journal article" date="2016" name="Proc. Natl. Acad. Sci. U.S.A.">
        <title>Lipid metabolic changes in an early divergent fungus govern the establishment of a mutualistic symbiosis with endobacteria.</title>
        <authorList>
            <person name="Lastovetsky O.A."/>
            <person name="Gaspar M.L."/>
            <person name="Mondo S.J."/>
            <person name="LaButti K.M."/>
            <person name="Sandor L."/>
            <person name="Grigoriev I.V."/>
            <person name="Henry S.A."/>
            <person name="Pawlowska T.E."/>
        </authorList>
    </citation>
    <scope>NUCLEOTIDE SEQUENCE [LARGE SCALE GENOMIC DNA]</scope>
    <source>
        <strain evidence="1 2">ATCC 11559</strain>
    </source>
</reference>
<dbReference type="EMBL" id="KV921402">
    <property type="protein sequence ID" value="ORE15976.1"/>
    <property type="molecule type" value="Genomic_DNA"/>
</dbReference>